<organism evidence="1 2">
    <name type="scientific">Micromonospora echinofusca</name>
    <dbReference type="NCBI Taxonomy" id="47858"/>
    <lineage>
        <taxon>Bacteria</taxon>
        <taxon>Bacillati</taxon>
        <taxon>Actinomycetota</taxon>
        <taxon>Actinomycetes</taxon>
        <taxon>Micromonosporales</taxon>
        <taxon>Micromonosporaceae</taxon>
        <taxon>Micromonospora</taxon>
    </lineage>
</organism>
<name>A0ABS3VTI5_MICEH</name>
<dbReference type="RefSeq" id="WP_208814768.1">
    <property type="nucleotide sequence ID" value="NZ_WVUH01000150.1"/>
</dbReference>
<proteinExistence type="predicted"/>
<reference evidence="1 2" key="1">
    <citation type="submission" date="2019-12" db="EMBL/GenBank/DDBJ databases">
        <title>Whole genome sequencing of endophytic Actinobacterium Micromonospora sp. MPMI6T.</title>
        <authorList>
            <person name="Evv R."/>
            <person name="Podile A.R."/>
        </authorList>
    </citation>
    <scope>NUCLEOTIDE SEQUENCE [LARGE SCALE GENOMIC DNA]</scope>
    <source>
        <strain evidence="1 2">MPMI6</strain>
    </source>
</reference>
<protein>
    <submittedName>
        <fullName evidence="1">Uncharacterized protein</fullName>
    </submittedName>
</protein>
<evidence type="ECO:0000313" key="1">
    <source>
        <dbReference type="EMBL" id="MBO4207856.1"/>
    </source>
</evidence>
<comment type="caution">
    <text evidence="1">The sequence shown here is derived from an EMBL/GenBank/DDBJ whole genome shotgun (WGS) entry which is preliminary data.</text>
</comment>
<sequence length="363" mass="39246">MVTATDVPDPDPQASFHRLLLRLAGHTPPEIMPALRQWLAEGRLTEVTNAVYTVAVTWGVALPAVDAELLATVVPEHPQAGMLTQLSGTARPAVPPYAFAPVPPGAVVWSGNDPQLLDLTTVHADLAAVAADEVDAVAVETAGAEPGAVALWRAWRLRSSAHAQEPPVRVYLLEADRPTADLPAVAARLQRALYDVGLPDPQVEVYHPGLDLPDYQRLARGGSALLWTATTAEPVTIARVFDRVDPIGGPQFDPDHERIADSAERDRILDYLRAGVPLLSTTAREPDHLDPDRAVVVPLTFRTDGHWIWTDAVGYYLQVHGMSPDARLLTHIRQAGYRTPTVDQVAIHRGLAVLQGPIRVTTG</sequence>
<dbReference type="Proteomes" id="UP000823521">
    <property type="component" value="Unassembled WGS sequence"/>
</dbReference>
<evidence type="ECO:0000313" key="2">
    <source>
        <dbReference type="Proteomes" id="UP000823521"/>
    </source>
</evidence>
<keyword evidence="2" id="KW-1185">Reference proteome</keyword>
<dbReference type="EMBL" id="WVUH01000150">
    <property type="protein sequence ID" value="MBO4207856.1"/>
    <property type="molecule type" value="Genomic_DNA"/>
</dbReference>
<accession>A0ABS3VTI5</accession>
<gene>
    <name evidence="1" type="ORF">GSF22_17855</name>
</gene>